<dbReference type="EMBL" id="BARV01033891">
    <property type="protein sequence ID" value="GAI55011.1"/>
    <property type="molecule type" value="Genomic_DNA"/>
</dbReference>
<organism evidence="2">
    <name type="scientific">marine sediment metagenome</name>
    <dbReference type="NCBI Taxonomy" id="412755"/>
    <lineage>
        <taxon>unclassified sequences</taxon>
        <taxon>metagenomes</taxon>
        <taxon>ecological metagenomes</taxon>
    </lineage>
</organism>
<dbReference type="PROSITE" id="PS00409">
    <property type="entry name" value="PROKAR_NTER_METHYL"/>
    <property type="match status" value="1"/>
</dbReference>
<dbReference type="SUPFAM" id="SSF54523">
    <property type="entry name" value="Pili subunits"/>
    <property type="match status" value="1"/>
</dbReference>
<feature type="non-terminal residue" evidence="2">
    <location>
        <position position="55"/>
    </location>
</feature>
<evidence type="ECO:0008006" key="3">
    <source>
        <dbReference type="Google" id="ProtNLM"/>
    </source>
</evidence>
<feature type="transmembrane region" description="Helical" evidence="1">
    <location>
        <begin position="6"/>
        <end position="30"/>
    </location>
</feature>
<sequence length="55" mass="6266">MDKRRGFTLIELLVVIAIIALLMAILMPALQRVKKQARGVACQMNLKQWGIIWAM</sequence>
<dbReference type="InterPro" id="IPR012902">
    <property type="entry name" value="N_methyl_site"/>
</dbReference>
<evidence type="ECO:0000313" key="2">
    <source>
        <dbReference type="EMBL" id="GAI55011.1"/>
    </source>
</evidence>
<evidence type="ECO:0000256" key="1">
    <source>
        <dbReference type="SAM" id="Phobius"/>
    </source>
</evidence>
<keyword evidence="1" id="KW-0812">Transmembrane</keyword>
<dbReference type="PANTHER" id="PTHR30093:SF2">
    <property type="entry name" value="TYPE II SECRETION SYSTEM PROTEIN H"/>
    <property type="match status" value="1"/>
</dbReference>
<dbReference type="AlphaFoldDB" id="X1QJN6"/>
<keyword evidence="1" id="KW-0472">Membrane</keyword>
<dbReference type="Gene3D" id="3.30.700.10">
    <property type="entry name" value="Glycoprotein, Type 4 Pilin"/>
    <property type="match status" value="1"/>
</dbReference>
<protein>
    <recommendedName>
        <fullName evidence="3">Prepilin-type N-terminal cleavage/methylation domain-containing protein</fullName>
    </recommendedName>
</protein>
<dbReference type="PANTHER" id="PTHR30093">
    <property type="entry name" value="GENERAL SECRETION PATHWAY PROTEIN G"/>
    <property type="match status" value="1"/>
</dbReference>
<name>X1QJN6_9ZZZZ</name>
<reference evidence="2" key="1">
    <citation type="journal article" date="2014" name="Front. Microbiol.">
        <title>High frequency of phylogenetically diverse reductive dehalogenase-homologous genes in deep subseafloor sedimentary metagenomes.</title>
        <authorList>
            <person name="Kawai M."/>
            <person name="Futagami T."/>
            <person name="Toyoda A."/>
            <person name="Takaki Y."/>
            <person name="Nishi S."/>
            <person name="Hori S."/>
            <person name="Arai W."/>
            <person name="Tsubouchi T."/>
            <person name="Morono Y."/>
            <person name="Uchiyama I."/>
            <person name="Ito T."/>
            <person name="Fujiyama A."/>
            <person name="Inagaki F."/>
            <person name="Takami H."/>
        </authorList>
    </citation>
    <scope>NUCLEOTIDE SEQUENCE</scope>
    <source>
        <strain evidence="2">Expedition CK06-06</strain>
    </source>
</reference>
<keyword evidence="1" id="KW-1133">Transmembrane helix</keyword>
<dbReference type="InterPro" id="IPR045584">
    <property type="entry name" value="Pilin-like"/>
</dbReference>
<proteinExistence type="predicted"/>
<accession>X1QJN6</accession>
<dbReference type="Pfam" id="PF07963">
    <property type="entry name" value="N_methyl"/>
    <property type="match status" value="1"/>
</dbReference>
<dbReference type="NCBIfam" id="TIGR02532">
    <property type="entry name" value="IV_pilin_GFxxxE"/>
    <property type="match status" value="1"/>
</dbReference>
<comment type="caution">
    <text evidence="2">The sequence shown here is derived from an EMBL/GenBank/DDBJ whole genome shotgun (WGS) entry which is preliminary data.</text>
</comment>
<gene>
    <name evidence="2" type="ORF">S06H3_53193</name>
</gene>